<protein>
    <submittedName>
        <fullName evidence="2">Uncharacterized protein</fullName>
    </submittedName>
</protein>
<evidence type="ECO:0000313" key="2">
    <source>
        <dbReference type="EMBL" id="KAF3698914.1"/>
    </source>
</evidence>
<evidence type="ECO:0000256" key="1">
    <source>
        <dbReference type="SAM" id="MobiDB-lite"/>
    </source>
</evidence>
<sequence>MQVTTDKTMGEGLCDEEEKVAPWRKCPASASSMFIVCPWEMCPFLSMRKGTRVAPYEQPSGGNLSSRINKRASKDQSAGFYIFTKNKVKGPTSNRFPPVSTLKLSQPALVSSVTGELANAPPARVTCFNRNWPVRGSKSRLSHLDIRVAVPALAALNREELKVCAENGEISGDILLVCLAQNATDTIKVIQHVDDVVKKPARSDEQQELALPVQCETDPTGRNGRVVYDTLDYPVNFSSSWHRDQASSLDSSTSRRLWQQSSDEIRQQREIPAFVFYGPVYDGVHHAQLTRCPLCLRETSNRMTQKQPKLRLVRAQGISCLCGKLETGRMSYHSQQLATLRAAILISNQLEQLKLIKLGQTRDTAGHSGTHYSLTLRGSDQPD</sequence>
<gene>
    <name evidence="2" type="ORF">EXN66_Car014601</name>
</gene>
<dbReference type="AlphaFoldDB" id="A0A6G1Q924"/>
<evidence type="ECO:0000313" key="3">
    <source>
        <dbReference type="Proteomes" id="UP000503349"/>
    </source>
</evidence>
<reference evidence="3" key="2">
    <citation type="submission" date="2019-02" db="EMBL/GenBank/DDBJ databases">
        <title>Opniocepnalus argus Var Kimnra genome.</title>
        <authorList>
            <person name="Zhou C."/>
            <person name="Xiao S."/>
        </authorList>
    </citation>
    <scope>NUCLEOTIDE SEQUENCE [LARGE SCALE GENOMIC DNA]</scope>
</reference>
<proteinExistence type="predicted"/>
<feature type="compositionally biased region" description="Polar residues" evidence="1">
    <location>
        <begin position="370"/>
        <end position="383"/>
    </location>
</feature>
<organism evidence="2 3">
    <name type="scientific">Channa argus</name>
    <name type="common">Northern snakehead</name>
    <name type="synonym">Ophicephalus argus</name>
    <dbReference type="NCBI Taxonomy" id="215402"/>
    <lineage>
        <taxon>Eukaryota</taxon>
        <taxon>Metazoa</taxon>
        <taxon>Chordata</taxon>
        <taxon>Craniata</taxon>
        <taxon>Vertebrata</taxon>
        <taxon>Euteleostomi</taxon>
        <taxon>Actinopterygii</taxon>
        <taxon>Neopterygii</taxon>
        <taxon>Teleostei</taxon>
        <taxon>Neoteleostei</taxon>
        <taxon>Acanthomorphata</taxon>
        <taxon>Anabantaria</taxon>
        <taxon>Anabantiformes</taxon>
        <taxon>Channoidei</taxon>
        <taxon>Channidae</taxon>
        <taxon>Channa</taxon>
    </lineage>
</organism>
<dbReference type="Proteomes" id="UP000503349">
    <property type="component" value="Chromosome 14"/>
</dbReference>
<dbReference type="EMBL" id="CM015725">
    <property type="protein sequence ID" value="KAF3698914.1"/>
    <property type="molecule type" value="Genomic_DNA"/>
</dbReference>
<reference evidence="2 3" key="1">
    <citation type="submission" date="2019-02" db="EMBL/GenBank/DDBJ databases">
        <title>Opniocepnalus argus genome.</title>
        <authorList>
            <person name="Zhou C."/>
            <person name="Xiao S."/>
        </authorList>
    </citation>
    <scope>NUCLEOTIDE SEQUENCE [LARGE SCALE GENOMIC DNA]</scope>
    <source>
        <strain evidence="2">OARG1902GOOAL</strain>
        <tissue evidence="2">Muscle</tissue>
    </source>
</reference>
<keyword evidence="3" id="KW-1185">Reference proteome</keyword>
<name>A0A6G1Q924_CHAAH</name>
<feature type="region of interest" description="Disordered" evidence="1">
    <location>
        <begin position="363"/>
        <end position="383"/>
    </location>
</feature>
<accession>A0A6G1Q924</accession>